<proteinExistence type="predicted"/>
<accession>A0A4R7BG81</accession>
<gene>
    <name evidence="1" type="ORF">DFP86_101156</name>
</gene>
<evidence type="ECO:0000313" key="1">
    <source>
        <dbReference type="EMBL" id="TDR82767.1"/>
    </source>
</evidence>
<dbReference type="Proteomes" id="UP000295611">
    <property type="component" value="Unassembled WGS sequence"/>
</dbReference>
<keyword evidence="2" id="KW-1185">Reference proteome</keyword>
<comment type="caution">
    <text evidence="1">The sequence shown here is derived from an EMBL/GenBank/DDBJ whole genome shotgun (WGS) entry which is preliminary data.</text>
</comment>
<name>A0A4R7BG81_9NEIS</name>
<reference evidence="1 2" key="1">
    <citation type="submission" date="2019-03" db="EMBL/GenBank/DDBJ databases">
        <title>Genomic Encyclopedia of Type Strains, Phase III (KMG-III): the genomes of soil and plant-associated and newly described type strains.</title>
        <authorList>
            <person name="Whitman W."/>
        </authorList>
    </citation>
    <scope>NUCLEOTIDE SEQUENCE [LARGE SCALE GENOMIC DNA]</scope>
    <source>
        <strain evidence="1 2">CECT 8976</strain>
    </source>
</reference>
<dbReference type="AlphaFoldDB" id="A0A4R7BG81"/>
<dbReference type="RefSeq" id="WP_133678094.1">
    <property type="nucleotide sequence ID" value="NZ_SNZP01000001.1"/>
</dbReference>
<dbReference type="OrthoDB" id="9135113at2"/>
<sequence length="265" mass="28716">MNSGADTYHLLAALSLRHPYFGTGRPNGLALSADAASAALMARFDLKWRAANGTVELYVRDSQLSGLWSERASWPEGGLVFTLHSSDSLCAYYTDLGALAAAGTFRAGAESGPLQPDGSGFAGGNGVLSRLVLPLAPPGCPSLDAWQRAEPSRYSLSIPVRRTVWKYLLLGDWRGELRIVDVAAGIDFSTPCRETLPDGRETIAIRSQGEIALQERPTHRFQLRQKGGNTERVLLARLPLAEPRNLLREAIDGTVRDVSEIFINA</sequence>
<evidence type="ECO:0000313" key="2">
    <source>
        <dbReference type="Proteomes" id="UP000295611"/>
    </source>
</evidence>
<protein>
    <submittedName>
        <fullName evidence="1">Uncharacterized protein</fullName>
    </submittedName>
</protein>
<dbReference type="EMBL" id="SNZP01000001">
    <property type="protein sequence ID" value="TDR82767.1"/>
    <property type="molecule type" value="Genomic_DNA"/>
</dbReference>
<organism evidence="1 2">
    <name type="scientific">Paludibacterium purpuratum</name>
    <dbReference type="NCBI Taxonomy" id="1144873"/>
    <lineage>
        <taxon>Bacteria</taxon>
        <taxon>Pseudomonadati</taxon>
        <taxon>Pseudomonadota</taxon>
        <taxon>Betaproteobacteria</taxon>
        <taxon>Neisseriales</taxon>
        <taxon>Chromobacteriaceae</taxon>
        <taxon>Paludibacterium</taxon>
    </lineage>
</organism>